<evidence type="ECO:0000313" key="3">
    <source>
        <dbReference type="Proteomes" id="UP001283361"/>
    </source>
</evidence>
<feature type="compositionally biased region" description="Polar residues" evidence="1">
    <location>
        <begin position="168"/>
        <end position="179"/>
    </location>
</feature>
<organism evidence="2 3">
    <name type="scientific">Elysia crispata</name>
    <name type="common">lettuce slug</name>
    <dbReference type="NCBI Taxonomy" id="231223"/>
    <lineage>
        <taxon>Eukaryota</taxon>
        <taxon>Metazoa</taxon>
        <taxon>Spiralia</taxon>
        <taxon>Lophotrochozoa</taxon>
        <taxon>Mollusca</taxon>
        <taxon>Gastropoda</taxon>
        <taxon>Heterobranchia</taxon>
        <taxon>Euthyneura</taxon>
        <taxon>Panpulmonata</taxon>
        <taxon>Sacoglossa</taxon>
        <taxon>Placobranchoidea</taxon>
        <taxon>Plakobranchidae</taxon>
        <taxon>Elysia</taxon>
    </lineage>
</organism>
<evidence type="ECO:0000256" key="1">
    <source>
        <dbReference type="SAM" id="MobiDB-lite"/>
    </source>
</evidence>
<dbReference type="AlphaFoldDB" id="A0AAE0Z776"/>
<dbReference type="EMBL" id="JAWDGP010004590">
    <property type="protein sequence ID" value="KAK3763197.1"/>
    <property type="molecule type" value="Genomic_DNA"/>
</dbReference>
<name>A0AAE0Z776_9GAST</name>
<sequence length="179" mass="20002">MPSSTMKTMPSDQESLNIYWRGLAANIIISSVATAAPARVRMARTSQDISVAAANLIYVGCDRGGYRAFIALSTRVDGTQDSIVDGQEINIWRLRRRGDNGISDMETRLGSLPRYHQQVQIDRYRSSIGITQYTLAPISRYRDPRLEQALTEMRSPPLNDTSSKRLHQPNNYAGSLLPT</sequence>
<gene>
    <name evidence="2" type="ORF">RRG08_044665</name>
</gene>
<proteinExistence type="predicted"/>
<reference evidence="2" key="1">
    <citation type="journal article" date="2023" name="G3 (Bethesda)">
        <title>A reference genome for the long-term kleptoplast-retaining sea slug Elysia crispata morphotype clarki.</title>
        <authorList>
            <person name="Eastman K.E."/>
            <person name="Pendleton A.L."/>
            <person name="Shaikh M.A."/>
            <person name="Suttiyut T."/>
            <person name="Ogas R."/>
            <person name="Tomko P."/>
            <person name="Gavelis G."/>
            <person name="Widhalm J.R."/>
            <person name="Wisecaver J.H."/>
        </authorList>
    </citation>
    <scope>NUCLEOTIDE SEQUENCE</scope>
    <source>
        <strain evidence="2">ECLA1</strain>
    </source>
</reference>
<protein>
    <submittedName>
        <fullName evidence="2">Uncharacterized protein</fullName>
    </submittedName>
</protein>
<feature type="region of interest" description="Disordered" evidence="1">
    <location>
        <begin position="153"/>
        <end position="179"/>
    </location>
</feature>
<keyword evidence="3" id="KW-1185">Reference proteome</keyword>
<evidence type="ECO:0000313" key="2">
    <source>
        <dbReference type="EMBL" id="KAK3763197.1"/>
    </source>
</evidence>
<accession>A0AAE0Z776</accession>
<dbReference type="Proteomes" id="UP001283361">
    <property type="component" value="Unassembled WGS sequence"/>
</dbReference>
<comment type="caution">
    <text evidence="2">The sequence shown here is derived from an EMBL/GenBank/DDBJ whole genome shotgun (WGS) entry which is preliminary data.</text>
</comment>